<feature type="transmembrane region" description="Helical" evidence="1">
    <location>
        <begin position="203"/>
        <end position="220"/>
    </location>
</feature>
<dbReference type="Proteomes" id="UP000264056">
    <property type="component" value="Unassembled WGS sequence"/>
</dbReference>
<evidence type="ECO:0000313" key="5">
    <source>
        <dbReference type="EMBL" id="RFU53654.1"/>
    </source>
</evidence>
<evidence type="ECO:0000313" key="7">
    <source>
        <dbReference type="Proteomes" id="UP000262901"/>
    </source>
</evidence>
<feature type="domain" description="VTT" evidence="2">
    <location>
        <begin position="82"/>
        <end position="193"/>
    </location>
</feature>
<evidence type="ECO:0000313" key="8">
    <source>
        <dbReference type="Proteomes" id="UP000264056"/>
    </source>
</evidence>
<feature type="transmembrane region" description="Helical" evidence="1">
    <location>
        <begin position="93"/>
        <end position="116"/>
    </location>
</feature>
<keyword evidence="1" id="KW-0472">Membrane</keyword>
<keyword evidence="1" id="KW-1133">Transmembrane helix</keyword>
<dbReference type="KEGG" id="schj:DDV21_007770"/>
<dbReference type="Pfam" id="PF09335">
    <property type="entry name" value="VTT_dom"/>
    <property type="match status" value="1"/>
</dbReference>
<accession>A0A346NFF8</accession>
<proteinExistence type="predicted"/>
<reference evidence="6" key="3">
    <citation type="submission" date="2018-08" db="EMBL/GenBank/DDBJ databases">
        <title>Streptococcus chenjunshii sp. nov., isolated from stools sample of the Tibetan antelope in the Qinghai-Tibet plateau, China.</title>
        <authorList>
            <person name="Tian Z."/>
        </authorList>
    </citation>
    <scope>NUCLEOTIDE SEQUENCE [LARGE SCALE GENOMIC DNA]</scope>
    <source>
        <strain evidence="6">Z15</strain>
    </source>
</reference>
<accession>A0A372KP04</accession>
<evidence type="ECO:0000313" key="6">
    <source>
        <dbReference type="Proteomes" id="UP000246115"/>
    </source>
</evidence>
<feature type="transmembrane region" description="Helical" evidence="1">
    <location>
        <begin position="14"/>
        <end position="32"/>
    </location>
</feature>
<dbReference type="AlphaFoldDB" id="A0A372KP04"/>
<evidence type="ECO:0000313" key="3">
    <source>
        <dbReference type="EMBL" id="AXQ79753.1"/>
    </source>
</evidence>
<dbReference type="EMBL" id="CP031733">
    <property type="protein sequence ID" value="AXQ79753.1"/>
    <property type="molecule type" value="Genomic_DNA"/>
</dbReference>
<sequence length="226" mass="25783">MKKKHWQYNELRKWFLGLGLLLIVLYFFIFVLKHYQDFEAVLSSQKPLERFEAHLKARTPLNFVILILLTAVTAAIPFMSNAVFAIFNGLVFGPWLGFVMNVSANILGNFFLIRLMNKIDIIDKDTKLKKNLAKLDAFGNTKAALIAGYMLPILPTFVVDYSVLELKVSWRIWLSCIFIGVMPTSLLYAFGGDAILSGNIKRILLILLAMGTVYGLYRYFTRKKGN</sequence>
<evidence type="ECO:0000259" key="2">
    <source>
        <dbReference type="Pfam" id="PF09335"/>
    </source>
</evidence>
<keyword evidence="8" id="KW-1185">Reference proteome</keyword>
<reference evidence="5 7" key="2">
    <citation type="submission" date="2018-08" db="EMBL/GenBank/DDBJ databases">
        <title>Draft genome of Streptococcus sp. nov. Z1.</title>
        <authorList>
            <person name="Tian Z."/>
        </authorList>
    </citation>
    <scope>NUCLEOTIDE SEQUENCE [LARGE SCALE GENOMIC DNA]</scope>
    <source>
        <strain evidence="5">Z1</strain>
        <strain evidence="7">Z1(2018)</strain>
    </source>
</reference>
<organism evidence="5 7">
    <name type="scientific">Streptococcus chenjunshii</name>
    <dbReference type="NCBI Taxonomy" id="2173853"/>
    <lineage>
        <taxon>Bacteria</taxon>
        <taxon>Bacillati</taxon>
        <taxon>Bacillota</taxon>
        <taxon>Bacilli</taxon>
        <taxon>Lactobacillales</taxon>
        <taxon>Streptococcaceae</taxon>
        <taxon>Streptococcus</taxon>
    </lineage>
</organism>
<feature type="transmembrane region" description="Helical" evidence="1">
    <location>
        <begin position="170"/>
        <end position="191"/>
    </location>
</feature>
<name>A0A372KP04_9STRE</name>
<reference evidence="3" key="4">
    <citation type="journal article" date="2019" name="Int. J. Syst. Evol. Microbiol.">
        <title>Streptococcus chenjunshii sp. nov. isolated from feces of Tibetan antelopes.</title>
        <authorList>
            <person name="Tian Z."/>
            <person name="Lu S."/>
            <person name="Jin D."/>
            <person name="Yang J."/>
            <person name="Pu J."/>
            <person name="Lai X.H."/>
            <person name="Bai X.N."/>
            <person name="Wu X.M."/>
            <person name="Li J."/>
            <person name="Wang S."/>
            <person name="Xu J."/>
        </authorList>
    </citation>
    <scope>NUCLEOTIDE SEQUENCE</scope>
    <source>
        <strain evidence="3">Z15</strain>
    </source>
</reference>
<dbReference type="InterPro" id="IPR032816">
    <property type="entry name" value="VTT_dom"/>
</dbReference>
<reference evidence="4 8" key="1">
    <citation type="submission" date="2018-08" db="EMBL/GenBank/DDBJ databases">
        <title>Draft genome of Streptococcus sp .nov. Z2.</title>
        <authorList>
            <person name="Tian Z."/>
        </authorList>
    </citation>
    <scope>NUCLEOTIDE SEQUENCE [LARGE SCALE GENOMIC DNA]</scope>
    <source>
        <strain evidence="4 8">Z2</strain>
    </source>
</reference>
<gene>
    <name evidence="3" type="ORF">DDV21_007770</name>
    <name evidence="4" type="ORF">DDV22_03660</name>
    <name evidence="5" type="ORF">DDV23_03650</name>
</gene>
<keyword evidence="1" id="KW-0812">Transmembrane</keyword>
<protein>
    <submittedName>
        <fullName evidence="5">TVP38/TMEM64 family protein</fullName>
    </submittedName>
</protein>
<dbReference type="EMBL" id="QVQY01000006">
    <property type="protein sequence ID" value="RFU51453.1"/>
    <property type="molecule type" value="Genomic_DNA"/>
</dbReference>
<dbReference type="RefSeq" id="WP_116877792.1">
    <property type="nucleotide sequence ID" value="NZ_CP031733.1"/>
</dbReference>
<feature type="transmembrane region" description="Helical" evidence="1">
    <location>
        <begin position="137"/>
        <end position="158"/>
    </location>
</feature>
<dbReference type="EMBL" id="QVQZ01000005">
    <property type="protein sequence ID" value="RFU53654.1"/>
    <property type="molecule type" value="Genomic_DNA"/>
</dbReference>
<dbReference type="Proteomes" id="UP000246115">
    <property type="component" value="Chromosome"/>
</dbReference>
<dbReference type="OrthoDB" id="2360723at2"/>
<evidence type="ECO:0000256" key="1">
    <source>
        <dbReference type="SAM" id="Phobius"/>
    </source>
</evidence>
<evidence type="ECO:0000313" key="4">
    <source>
        <dbReference type="EMBL" id="RFU51453.1"/>
    </source>
</evidence>
<feature type="transmembrane region" description="Helical" evidence="1">
    <location>
        <begin position="63"/>
        <end position="87"/>
    </location>
</feature>
<dbReference type="Proteomes" id="UP000262901">
    <property type="component" value="Unassembled WGS sequence"/>
</dbReference>